<sequence>MYAWYCVPGMAAGALGDPRKTFDRYAEHVLPLRKVYVFQTGRARNKGKKRTNARPGRRGDVARNANEG</sequence>
<evidence type="ECO:0000256" key="1">
    <source>
        <dbReference type="SAM" id="MobiDB-lite"/>
    </source>
</evidence>
<organism evidence="2 3">
    <name type="scientific">Elysia crispata</name>
    <name type="common">lettuce slug</name>
    <dbReference type="NCBI Taxonomy" id="231223"/>
    <lineage>
        <taxon>Eukaryota</taxon>
        <taxon>Metazoa</taxon>
        <taxon>Spiralia</taxon>
        <taxon>Lophotrochozoa</taxon>
        <taxon>Mollusca</taxon>
        <taxon>Gastropoda</taxon>
        <taxon>Heterobranchia</taxon>
        <taxon>Euthyneura</taxon>
        <taxon>Panpulmonata</taxon>
        <taxon>Sacoglossa</taxon>
        <taxon>Placobranchoidea</taxon>
        <taxon>Plakobranchidae</taxon>
        <taxon>Elysia</taxon>
    </lineage>
</organism>
<feature type="region of interest" description="Disordered" evidence="1">
    <location>
        <begin position="41"/>
        <end position="68"/>
    </location>
</feature>
<gene>
    <name evidence="2" type="ORF">RRG08_042727</name>
</gene>
<keyword evidence="3" id="KW-1185">Reference proteome</keyword>
<comment type="caution">
    <text evidence="2">The sequence shown here is derived from an EMBL/GenBank/DDBJ whole genome shotgun (WGS) entry which is preliminary data.</text>
</comment>
<protein>
    <submittedName>
        <fullName evidence="2">Uncharacterized protein</fullName>
    </submittedName>
</protein>
<dbReference type="AlphaFoldDB" id="A0AAE1CKG3"/>
<evidence type="ECO:0000313" key="2">
    <source>
        <dbReference type="EMBL" id="KAK3702742.1"/>
    </source>
</evidence>
<dbReference type="EMBL" id="JAWDGP010007852">
    <property type="protein sequence ID" value="KAK3702742.1"/>
    <property type="molecule type" value="Genomic_DNA"/>
</dbReference>
<proteinExistence type="predicted"/>
<name>A0AAE1CKG3_9GAST</name>
<accession>A0AAE1CKG3</accession>
<evidence type="ECO:0000313" key="3">
    <source>
        <dbReference type="Proteomes" id="UP001283361"/>
    </source>
</evidence>
<reference evidence="2" key="1">
    <citation type="journal article" date="2023" name="G3 (Bethesda)">
        <title>A reference genome for the long-term kleptoplast-retaining sea slug Elysia crispata morphotype clarki.</title>
        <authorList>
            <person name="Eastman K.E."/>
            <person name="Pendleton A.L."/>
            <person name="Shaikh M.A."/>
            <person name="Suttiyut T."/>
            <person name="Ogas R."/>
            <person name="Tomko P."/>
            <person name="Gavelis G."/>
            <person name="Widhalm J.R."/>
            <person name="Wisecaver J.H."/>
        </authorList>
    </citation>
    <scope>NUCLEOTIDE SEQUENCE</scope>
    <source>
        <strain evidence="2">ECLA1</strain>
    </source>
</reference>
<feature type="compositionally biased region" description="Basic residues" evidence="1">
    <location>
        <begin position="43"/>
        <end position="56"/>
    </location>
</feature>
<dbReference type="Proteomes" id="UP001283361">
    <property type="component" value="Unassembled WGS sequence"/>
</dbReference>